<dbReference type="PANTHER" id="PTHR22642">
    <property type="entry name" value="IMIDAZOLONEPROPIONASE"/>
    <property type="match status" value="1"/>
</dbReference>
<evidence type="ECO:0000313" key="2">
    <source>
        <dbReference type="EMBL" id="KFK34820.1"/>
    </source>
</evidence>
<reference evidence="3" key="1">
    <citation type="journal article" date="2015" name="Nat. Plants">
        <title>Genome expansion of Arabis alpina linked with retrotransposition and reduced symmetric DNA methylation.</title>
        <authorList>
            <person name="Willing E.M."/>
            <person name="Rawat V."/>
            <person name="Mandakova T."/>
            <person name="Maumus F."/>
            <person name="James G.V."/>
            <person name="Nordstroem K.J."/>
            <person name="Becker C."/>
            <person name="Warthmann N."/>
            <person name="Chica C."/>
            <person name="Szarzynska B."/>
            <person name="Zytnicki M."/>
            <person name="Albani M.C."/>
            <person name="Kiefer C."/>
            <person name="Bergonzi S."/>
            <person name="Castaings L."/>
            <person name="Mateos J.L."/>
            <person name="Berns M.C."/>
            <person name="Bujdoso N."/>
            <person name="Piofczyk T."/>
            <person name="de Lorenzo L."/>
            <person name="Barrero-Sicilia C."/>
            <person name="Mateos I."/>
            <person name="Piednoel M."/>
            <person name="Hagmann J."/>
            <person name="Chen-Min-Tao R."/>
            <person name="Iglesias-Fernandez R."/>
            <person name="Schuster S.C."/>
            <person name="Alonso-Blanco C."/>
            <person name="Roudier F."/>
            <person name="Carbonero P."/>
            <person name="Paz-Ares J."/>
            <person name="Davis S.J."/>
            <person name="Pecinka A."/>
            <person name="Quesneville H."/>
            <person name="Colot V."/>
            <person name="Lysak M.A."/>
            <person name="Weigel D."/>
            <person name="Coupland G."/>
            <person name="Schneeberger K."/>
        </authorList>
    </citation>
    <scope>NUCLEOTIDE SEQUENCE [LARGE SCALE GENOMIC DNA]</scope>
    <source>
        <strain evidence="3">cv. Pajares</strain>
    </source>
</reference>
<gene>
    <name evidence="2" type="ordered locus">AALP_Aa5g197200</name>
</gene>
<sequence>MSYIHFKQTAWIPFECISFTDALTAHTISVARAAFMDHHLGSLSPGNLADFVVLSSNSWDEFSKDGSASVLATYVGRKQMYP</sequence>
<proteinExistence type="predicted"/>
<dbReference type="Gene3D" id="3.20.20.140">
    <property type="entry name" value="Metal-dependent hydrolases"/>
    <property type="match status" value="1"/>
</dbReference>
<dbReference type="Pfam" id="PF07969">
    <property type="entry name" value="Amidohydro_3"/>
    <property type="match status" value="1"/>
</dbReference>
<organism evidence="2 3">
    <name type="scientific">Arabis alpina</name>
    <name type="common">Alpine rock-cress</name>
    <dbReference type="NCBI Taxonomy" id="50452"/>
    <lineage>
        <taxon>Eukaryota</taxon>
        <taxon>Viridiplantae</taxon>
        <taxon>Streptophyta</taxon>
        <taxon>Embryophyta</taxon>
        <taxon>Tracheophyta</taxon>
        <taxon>Spermatophyta</taxon>
        <taxon>Magnoliopsida</taxon>
        <taxon>eudicotyledons</taxon>
        <taxon>Gunneridae</taxon>
        <taxon>Pentapetalae</taxon>
        <taxon>rosids</taxon>
        <taxon>malvids</taxon>
        <taxon>Brassicales</taxon>
        <taxon>Brassicaceae</taxon>
        <taxon>Arabideae</taxon>
        <taxon>Arabis</taxon>
    </lineage>
</organism>
<dbReference type="AlphaFoldDB" id="A0A087GY68"/>
<dbReference type="Gramene" id="KFK34820">
    <property type="protein sequence ID" value="KFK34820"/>
    <property type="gene ID" value="AALP_AA5G197200"/>
</dbReference>
<dbReference type="PANTHER" id="PTHR22642:SF2">
    <property type="entry name" value="PROTEIN LONG AFTER FAR-RED 3"/>
    <property type="match status" value="1"/>
</dbReference>
<keyword evidence="3" id="KW-1185">Reference proteome</keyword>
<protein>
    <recommendedName>
        <fullName evidence="1">Amidohydrolase 3 domain-containing protein</fullName>
    </recommendedName>
</protein>
<dbReference type="SUPFAM" id="SSF51338">
    <property type="entry name" value="Composite domain of metallo-dependent hydrolases"/>
    <property type="match status" value="1"/>
</dbReference>
<dbReference type="InterPro" id="IPR011059">
    <property type="entry name" value="Metal-dep_hydrolase_composite"/>
</dbReference>
<dbReference type="EMBL" id="CM002873">
    <property type="protein sequence ID" value="KFK34820.1"/>
    <property type="molecule type" value="Genomic_DNA"/>
</dbReference>
<dbReference type="Proteomes" id="UP000029120">
    <property type="component" value="Chromosome 5"/>
</dbReference>
<dbReference type="Gene3D" id="2.30.40.10">
    <property type="entry name" value="Urease, subunit C, domain 1"/>
    <property type="match status" value="1"/>
</dbReference>
<dbReference type="InterPro" id="IPR013108">
    <property type="entry name" value="Amidohydro_3"/>
</dbReference>
<evidence type="ECO:0000259" key="1">
    <source>
        <dbReference type="Pfam" id="PF07969"/>
    </source>
</evidence>
<evidence type="ECO:0000313" key="3">
    <source>
        <dbReference type="Proteomes" id="UP000029120"/>
    </source>
</evidence>
<name>A0A087GY68_ARAAL</name>
<dbReference type="OrthoDB" id="3501663at2759"/>
<accession>A0A087GY68</accession>
<feature type="domain" description="Amidohydrolase 3" evidence="1">
    <location>
        <begin position="15"/>
        <end position="59"/>
    </location>
</feature>
<dbReference type="GO" id="GO:0016810">
    <property type="term" value="F:hydrolase activity, acting on carbon-nitrogen (but not peptide) bonds"/>
    <property type="evidence" value="ECO:0007669"/>
    <property type="project" value="InterPro"/>
</dbReference>